<feature type="region of interest" description="Disordered" evidence="2">
    <location>
        <begin position="172"/>
        <end position="256"/>
    </location>
</feature>
<comment type="caution">
    <text evidence="4">The sequence shown here is derived from an EMBL/GenBank/DDBJ whole genome shotgun (WGS) entry which is preliminary data.</text>
</comment>
<reference evidence="4 5" key="1">
    <citation type="submission" date="2017-08" db="EMBL/GenBank/DDBJ databases">
        <title>Acidophilic green algal genome provides insights into adaptation to an acidic environment.</title>
        <authorList>
            <person name="Hirooka S."/>
            <person name="Hirose Y."/>
            <person name="Kanesaki Y."/>
            <person name="Higuchi S."/>
            <person name="Fujiwara T."/>
            <person name="Onuma R."/>
            <person name="Era A."/>
            <person name="Ohbayashi R."/>
            <person name="Uzuka A."/>
            <person name="Nozaki H."/>
            <person name="Yoshikawa H."/>
            <person name="Miyagishima S.Y."/>
        </authorList>
    </citation>
    <scope>NUCLEOTIDE SEQUENCE [LARGE SCALE GENOMIC DNA]</scope>
    <source>
        <strain evidence="4 5">NIES-2499</strain>
    </source>
</reference>
<dbReference type="GO" id="GO:0005737">
    <property type="term" value="C:cytoplasm"/>
    <property type="evidence" value="ECO:0007669"/>
    <property type="project" value="TreeGrafter"/>
</dbReference>
<keyword evidence="1" id="KW-0862">Zinc</keyword>
<feature type="compositionally biased region" description="Basic and acidic residues" evidence="2">
    <location>
        <begin position="172"/>
        <end position="191"/>
    </location>
</feature>
<feature type="region of interest" description="Disordered" evidence="2">
    <location>
        <begin position="305"/>
        <end position="375"/>
    </location>
</feature>
<evidence type="ECO:0000313" key="5">
    <source>
        <dbReference type="Proteomes" id="UP000232323"/>
    </source>
</evidence>
<sequence>MFSCFFGDKGIWNSNPRVPEQYTKPSGLYGGEDKLDLKKLKRCIQEGKLAPCFPGCEEPAFTDEYKVLVLPIVRKLLKARGQQSSQERLEECPICMMHYPLMNTSTCCGKRVCTECFLQVQMAAPSHELPSCPFCKVRNFSAKFVGAKSEADILQDKLEEQWVIEARIREREEEVRRDAERAAQRALEAEQRAAAPPPTLPAQGPQPTATFTATTAGLPSPDPLRMNHLSTGRSPDFQLSRDMPTSTLSPSSTLNGTAGTAIMSSLASSMSRSTALSAVGTASLVALMASSGGMTEQTAAATAAVLSSTHRGASGQVGSGGSGRRERRSSSSFNQPPQHDQSPLQQRRTSAAPAGAGNRNRNHRSTAATAGRRATRDRSFRIVDYVPSGIVDMSGNVDDINDLMLEQALYESLAAAGSLPDELNPLEPLPQQRTAVVAATGNWNHSSSPLAQSTAQQRISLAYLPTSSPRPQPTEAPQMSTPVATATGTTVAAFPAAAAAAVAAPSSIPSEATTMGMPSVPLNASDVVQVPQCEGLEGTPATKLLLGGNSVGLEDINLVPTELMAPSSLPCLPHGAVGEAGALELPPSLGAVQLQHAASDTPHQQQQQQDLLLIAMEGLAAPGIDKQKRPEVKEATAVSSTTLQSQVSLIDFNDEAPHVPSLVLLTPDAEGLAWPGYQGLGTSISAPPPDLGVSFSPSGTAIAALSSLSASEPPITGASGTQVKDSALEGGFNVTCSASTTANAAWNPFSASLTSPAEPLTSFQSPSQSPNPQGLQLLTSQFQSGRPPLLSLEDPVAVSPTAAAAADAAALERGGLSPKSPANVTAAAAIESRSPTASTAPVVGAASPSRDLAWSPSGGTEPFIQPSDPSPDGLIPPLPPAGIEEKRVSPRKLPSMRPSRPAPPPPQQLALQISPALSPMPLSSTTEVEPAPPCPVSPSAIATTISSTSAEYQQHRSDHALPLGEATLSTQPSSNSLTGTSQQASGSLDLIKLPATQSGATFVEQGAVVNSVEELRSVEELCYNPLGSFHELRQGAEGWGGNPLFDGSSRGTSFSICDVAGMREEDMRKLLHADDLSGYRVEEDDLSGYRVEEVASGTASGVCESSGMCGSARGLTDAITQGSGAGVKVLTVHSEDVFGSPLLLSPASTVPASETVETIEPPFAPPLPPPPPLLPPLSPPPPFPESPSSSSQSNPSSKAPAAAYVENPDGTMCVMLRQVSRASMAHGVGADFSTAASYASINDSHGRVQVFNEDLPAVPAVPEYDLPQYDLPENEYNYDLPQYDLPLSEVGTETSSQVSPEAERLLRAIAETDARVAAEIAAEDESLRRHLLAEHNS</sequence>
<dbReference type="Proteomes" id="UP000232323">
    <property type="component" value="Unassembled WGS sequence"/>
</dbReference>
<dbReference type="PANTHER" id="PTHR31315">
    <property type="entry name" value="PROTEIN SIP5"/>
    <property type="match status" value="1"/>
</dbReference>
<feature type="compositionally biased region" description="Low complexity" evidence="2">
    <location>
        <begin position="351"/>
        <end position="372"/>
    </location>
</feature>
<dbReference type="InterPro" id="IPR001841">
    <property type="entry name" value="Znf_RING"/>
</dbReference>
<feature type="compositionally biased region" description="Low complexity" evidence="2">
    <location>
        <begin position="1186"/>
        <end position="1203"/>
    </location>
</feature>
<protein>
    <recommendedName>
        <fullName evidence="3">RING-type domain-containing protein</fullName>
    </recommendedName>
</protein>
<dbReference type="InterPro" id="IPR013083">
    <property type="entry name" value="Znf_RING/FYVE/PHD"/>
</dbReference>
<keyword evidence="1" id="KW-0863">Zinc-finger</keyword>
<organism evidence="4 5">
    <name type="scientific">Chlamydomonas eustigma</name>
    <dbReference type="NCBI Taxonomy" id="1157962"/>
    <lineage>
        <taxon>Eukaryota</taxon>
        <taxon>Viridiplantae</taxon>
        <taxon>Chlorophyta</taxon>
        <taxon>core chlorophytes</taxon>
        <taxon>Chlorophyceae</taxon>
        <taxon>CS clade</taxon>
        <taxon>Chlamydomonadales</taxon>
        <taxon>Chlamydomonadaceae</taxon>
        <taxon>Chlamydomonas</taxon>
    </lineage>
</organism>
<dbReference type="OrthoDB" id="21471at2759"/>
<keyword evidence="1" id="KW-0479">Metal-binding</keyword>
<evidence type="ECO:0000313" key="4">
    <source>
        <dbReference type="EMBL" id="GAX81168.1"/>
    </source>
</evidence>
<feature type="compositionally biased region" description="Low complexity" evidence="2">
    <location>
        <begin position="201"/>
        <end position="219"/>
    </location>
</feature>
<dbReference type="Gene3D" id="3.30.40.10">
    <property type="entry name" value="Zinc/RING finger domain, C3HC4 (zinc finger)"/>
    <property type="match status" value="1"/>
</dbReference>
<gene>
    <name evidence="4" type="ORF">CEUSTIGMA_g8601.t1</name>
</gene>
<dbReference type="SUPFAM" id="SSF57850">
    <property type="entry name" value="RING/U-box"/>
    <property type="match status" value="1"/>
</dbReference>
<feature type="region of interest" description="Disordered" evidence="2">
    <location>
        <begin position="1153"/>
        <end position="1203"/>
    </location>
</feature>
<dbReference type="GO" id="GO:0008270">
    <property type="term" value="F:zinc ion binding"/>
    <property type="evidence" value="ECO:0007669"/>
    <property type="project" value="UniProtKB-KW"/>
</dbReference>
<dbReference type="PROSITE" id="PS50089">
    <property type="entry name" value="ZF_RING_2"/>
    <property type="match status" value="1"/>
</dbReference>
<feature type="domain" description="RING-type" evidence="3">
    <location>
        <begin position="92"/>
        <end position="136"/>
    </location>
</feature>
<feature type="compositionally biased region" description="Polar residues" evidence="2">
    <location>
        <begin position="333"/>
        <end position="349"/>
    </location>
</feature>
<dbReference type="STRING" id="1157962.A0A250XDK7"/>
<feature type="compositionally biased region" description="Low complexity" evidence="2">
    <location>
        <begin position="908"/>
        <end position="917"/>
    </location>
</feature>
<accession>A0A250XDK7</accession>
<dbReference type="PANTHER" id="PTHR31315:SF1">
    <property type="entry name" value="PROTEIN SIP5"/>
    <property type="match status" value="1"/>
</dbReference>
<dbReference type="InterPro" id="IPR039301">
    <property type="entry name" value="Sip5/DA2"/>
</dbReference>
<evidence type="ECO:0000256" key="1">
    <source>
        <dbReference type="PROSITE-ProRule" id="PRU00175"/>
    </source>
</evidence>
<evidence type="ECO:0000259" key="3">
    <source>
        <dbReference type="PROSITE" id="PS50089"/>
    </source>
</evidence>
<keyword evidence="5" id="KW-1185">Reference proteome</keyword>
<dbReference type="EMBL" id="BEGY01000061">
    <property type="protein sequence ID" value="GAX81168.1"/>
    <property type="molecule type" value="Genomic_DNA"/>
</dbReference>
<proteinExistence type="predicted"/>
<name>A0A250XDK7_9CHLO</name>
<feature type="region of interest" description="Disordered" evidence="2">
    <location>
        <begin position="827"/>
        <end position="940"/>
    </location>
</feature>
<feature type="compositionally biased region" description="Low complexity" evidence="2">
    <location>
        <begin position="244"/>
        <end position="256"/>
    </location>
</feature>
<feature type="compositionally biased region" description="Pro residues" evidence="2">
    <location>
        <begin position="1162"/>
        <end position="1185"/>
    </location>
</feature>
<evidence type="ECO:0000256" key="2">
    <source>
        <dbReference type="SAM" id="MobiDB-lite"/>
    </source>
</evidence>